<dbReference type="RefSeq" id="XP_041231896.1">
    <property type="nucleotide sequence ID" value="XM_041360378.1"/>
</dbReference>
<protein>
    <recommendedName>
        <fullName evidence="4">Secreted protein</fullName>
    </recommendedName>
</protein>
<name>A0AAD4EHT2_9AGAM</name>
<evidence type="ECO:0000313" key="3">
    <source>
        <dbReference type="Proteomes" id="UP001195769"/>
    </source>
</evidence>
<evidence type="ECO:0008006" key="4">
    <source>
        <dbReference type="Google" id="ProtNLM"/>
    </source>
</evidence>
<sequence length="91" mass="10209">MYHSAPQVLKLLWASGLSSCVGQYRQAPTVNSCRLDSAFEVGYPVVAYKSKTFKFESFIDSCTRETYWATRVTVSTQMYVYGQNKVSGASE</sequence>
<dbReference type="AlphaFoldDB" id="A0AAD4EHT2"/>
<comment type="caution">
    <text evidence="2">The sequence shown here is derived from an EMBL/GenBank/DDBJ whole genome shotgun (WGS) entry which is preliminary data.</text>
</comment>
<accession>A0AAD4EHT2</accession>
<proteinExistence type="predicted"/>
<reference evidence="2" key="1">
    <citation type="journal article" date="2020" name="New Phytol.">
        <title>Comparative genomics reveals dynamic genome evolution in host specialist ectomycorrhizal fungi.</title>
        <authorList>
            <person name="Lofgren L.A."/>
            <person name="Nguyen N.H."/>
            <person name="Vilgalys R."/>
            <person name="Ruytinx J."/>
            <person name="Liao H.L."/>
            <person name="Branco S."/>
            <person name="Kuo A."/>
            <person name="LaButti K."/>
            <person name="Lipzen A."/>
            <person name="Andreopoulos W."/>
            <person name="Pangilinan J."/>
            <person name="Riley R."/>
            <person name="Hundley H."/>
            <person name="Na H."/>
            <person name="Barry K."/>
            <person name="Grigoriev I.V."/>
            <person name="Stajich J.E."/>
            <person name="Kennedy P.G."/>
        </authorList>
    </citation>
    <scope>NUCLEOTIDE SEQUENCE</scope>
    <source>
        <strain evidence="2">FC203</strain>
    </source>
</reference>
<keyword evidence="1" id="KW-0732">Signal</keyword>
<organism evidence="2 3">
    <name type="scientific">Suillus fuscotomentosus</name>
    <dbReference type="NCBI Taxonomy" id="1912939"/>
    <lineage>
        <taxon>Eukaryota</taxon>
        <taxon>Fungi</taxon>
        <taxon>Dikarya</taxon>
        <taxon>Basidiomycota</taxon>
        <taxon>Agaricomycotina</taxon>
        <taxon>Agaricomycetes</taxon>
        <taxon>Agaricomycetidae</taxon>
        <taxon>Boletales</taxon>
        <taxon>Suillineae</taxon>
        <taxon>Suillaceae</taxon>
        <taxon>Suillus</taxon>
    </lineage>
</organism>
<evidence type="ECO:0000313" key="2">
    <source>
        <dbReference type="EMBL" id="KAG1906321.1"/>
    </source>
</evidence>
<dbReference type="EMBL" id="JABBWK010000005">
    <property type="protein sequence ID" value="KAG1906321.1"/>
    <property type="molecule type" value="Genomic_DNA"/>
</dbReference>
<gene>
    <name evidence="2" type="ORF">F5891DRAFT_1005058</name>
</gene>
<dbReference type="GeneID" id="64654676"/>
<dbReference type="Proteomes" id="UP001195769">
    <property type="component" value="Unassembled WGS sequence"/>
</dbReference>
<feature type="chain" id="PRO_5042258156" description="Secreted protein" evidence="1">
    <location>
        <begin position="21"/>
        <end position="91"/>
    </location>
</feature>
<keyword evidence="3" id="KW-1185">Reference proteome</keyword>
<evidence type="ECO:0000256" key="1">
    <source>
        <dbReference type="SAM" id="SignalP"/>
    </source>
</evidence>
<feature type="signal peptide" evidence="1">
    <location>
        <begin position="1"/>
        <end position="20"/>
    </location>
</feature>